<dbReference type="OrthoDB" id="5977345at2759"/>
<feature type="domain" description="Transposable element P transposase-like GTP-binding insertion" evidence="3">
    <location>
        <begin position="334"/>
        <end position="451"/>
    </location>
</feature>
<evidence type="ECO:0000259" key="2">
    <source>
        <dbReference type="Pfam" id="PF21787"/>
    </source>
</evidence>
<evidence type="ECO:0000313" key="4">
    <source>
        <dbReference type="EMBL" id="PFX28368.1"/>
    </source>
</evidence>
<dbReference type="InterPro" id="IPR048365">
    <property type="entry name" value="TNP-like_RNaseH_N"/>
</dbReference>
<reference evidence="5" key="1">
    <citation type="journal article" date="2017" name="bioRxiv">
        <title>Comparative analysis of the genomes of Stylophora pistillata and Acropora digitifera provides evidence for extensive differences between species of corals.</title>
        <authorList>
            <person name="Voolstra C.R."/>
            <person name="Li Y."/>
            <person name="Liew Y.J."/>
            <person name="Baumgarten S."/>
            <person name="Zoccola D."/>
            <person name="Flot J.-F."/>
            <person name="Tambutte S."/>
            <person name="Allemand D."/>
            <person name="Aranda M."/>
        </authorList>
    </citation>
    <scope>NUCLEOTIDE SEQUENCE [LARGE SCALE GENOMIC DNA]</scope>
</reference>
<protein>
    <submittedName>
        <fullName evidence="4">Transposable element P transposase</fullName>
    </submittedName>
</protein>
<dbReference type="EMBL" id="LSMT01000084">
    <property type="protein sequence ID" value="PFX28368.1"/>
    <property type="molecule type" value="Genomic_DNA"/>
</dbReference>
<dbReference type="AlphaFoldDB" id="A0A2B4SII0"/>
<gene>
    <name evidence="4" type="primary">T</name>
    <name evidence="4" type="ORF">AWC38_SpisGene6892</name>
</gene>
<feature type="domain" description="Transposable element P transposase-like RNase H" evidence="2">
    <location>
        <begin position="183"/>
        <end position="300"/>
    </location>
</feature>
<sequence length="609" mass="69970">MTIPYTSNITAQCAMWLSNLVKDLETMKLCTGVNPMKLTTKLFHHVVPVNHDCMGEEEEQQQFPHKGFWRVKKCLLFNQADGIFPACQEFNVYTEKTRKAKESTCRSIKPAHVNAPLSRTDPERIKLALQGQRLKRAQLEQQLTEMRAELLKSSVETDHKLNDNFTQILDSAGNGTETEHYFDVQRYVVLLFDKMKVMANLVLDKTIGELIGFMDFGDPDLNFAVLKKVDAVASHALAFLFRGVSTELKFELAHFANSGITAAQLMPIFWEAVGILETTCNLWFIAAASDDASPNRRFYRLHSDLDGNADSDVCYRMVNFFAHRFIYFLSDAPHLVKTTRNCLKSSGSGSCTRYMRNNGKYVLWQHVTALYYEDVDNGLKLLPRLTYERINLNAYSVMRGNLAAQVLTASVVSVLKAFAPPEASATAKLCEMVDGFFDCLNVRSKTKHVMKRKPFLAPYTSPDDRRFQFLEEFFEYLKNWKDSTENRPGNFTQNARAKMFLSWQTYEGFNITVHSAIEVFRFFLEEGMEFVLTERFCQDPAEEYFGKQRQLGRRSDNPDIHQFGYNSNTIRIERSISCQSGNTKVRKDRQKAWEQVTDAKLPCRKKVKL</sequence>
<dbReference type="Pfam" id="PF21788">
    <property type="entry name" value="TNP-like_GBD"/>
    <property type="match status" value="1"/>
</dbReference>
<keyword evidence="1" id="KW-0175">Coiled coil</keyword>
<evidence type="ECO:0000256" key="1">
    <source>
        <dbReference type="SAM" id="Coils"/>
    </source>
</evidence>
<accession>A0A2B4SII0</accession>
<keyword evidence="5" id="KW-1185">Reference proteome</keyword>
<comment type="caution">
    <text evidence="4">The sequence shown here is derived from an EMBL/GenBank/DDBJ whole genome shotgun (WGS) entry which is preliminary data.</text>
</comment>
<evidence type="ECO:0000259" key="3">
    <source>
        <dbReference type="Pfam" id="PF21788"/>
    </source>
</evidence>
<dbReference type="Pfam" id="PF21787">
    <property type="entry name" value="TNP-like_RNaseH_N"/>
    <property type="match status" value="1"/>
</dbReference>
<dbReference type="Proteomes" id="UP000225706">
    <property type="component" value="Unassembled WGS sequence"/>
</dbReference>
<evidence type="ECO:0000313" key="5">
    <source>
        <dbReference type="Proteomes" id="UP000225706"/>
    </source>
</evidence>
<feature type="coiled-coil region" evidence="1">
    <location>
        <begin position="129"/>
        <end position="156"/>
    </location>
</feature>
<dbReference type="InterPro" id="IPR048366">
    <property type="entry name" value="TNP-like_GBD"/>
</dbReference>
<name>A0A2B4SII0_STYPI</name>
<proteinExistence type="predicted"/>
<organism evidence="4 5">
    <name type="scientific">Stylophora pistillata</name>
    <name type="common">Smooth cauliflower coral</name>
    <dbReference type="NCBI Taxonomy" id="50429"/>
    <lineage>
        <taxon>Eukaryota</taxon>
        <taxon>Metazoa</taxon>
        <taxon>Cnidaria</taxon>
        <taxon>Anthozoa</taxon>
        <taxon>Hexacorallia</taxon>
        <taxon>Scleractinia</taxon>
        <taxon>Astrocoeniina</taxon>
        <taxon>Pocilloporidae</taxon>
        <taxon>Stylophora</taxon>
    </lineage>
</organism>